<evidence type="ECO:0000313" key="15">
    <source>
        <dbReference type="EMBL" id="SPF30863.1"/>
    </source>
</evidence>
<protein>
    <submittedName>
        <fullName evidence="15">Cytochrome b561</fullName>
    </submittedName>
</protein>
<keyword evidence="11 13" id="KW-0472">Membrane</keyword>
<feature type="transmembrane region" description="Helical" evidence="13">
    <location>
        <begin position="12"/>
        <end position="31"/>
    </location>
</feature>
<keyword evidence="8" id="KW-0249">Electron transport</keyword>
<keyword evidence="5" id="KW-0349">Heme</keyword>
<keyword evidence="10" id="KW-0408">Iron</keyword>
<evidence type="ECO:0000256" key="2">
    <source>
        <dbReference type="ARBA" id="ARBA00004651"/>
    </source>
</evidence>
<gene>
    <name evidence="15" type="primary">yceJ_2</name>
    <name evidence="15" type="ORF">POI8812_03207</name>
</gene>
<evidence type="ECO:0000256" key="8">
    <source>
        <dbReference type="ARBA" id="ARBA00022982"/>
    </source>
</evidence>
<feature type="transmembrane region" description="Helical" evidence="13">
    <location>
        <begin position="151"/>
        <end position="173"/>
    </location>
</feature>
<dbReference type="RefSeq" id="WP_108783556.1">
    <property type="nucleotide sequence ID" value="NZ_OMKW01000004.1"/>
</dbReference>
<dbReference type="PANTHER" id="PTHR30529">
    <property type="entry name" value="CYTOCHROME B561"/>
    <property type="match status" value="1"/>
</dbReference>
<dbReference type="SUPFAM" id="SSF81342">
    <property type="entry name" value="Transmembrane di-heme cytochromes"/>
    <property type="match status" value="1"/>
</dbReference>
<dbReference type="InterPro" id="IPR016174">
    <property type="entry name" value="Di-haem_cyt_TM"/>
</dbReference>
<dbReference type="GO" id="GO:0005886">
    <property type="term" value="C:plasma membrane"/>
    <property type="evidence" value="ECO:0007669"/>
    <property type="project" value="UniProtKB-SubCell"/>
</dbReference>
<evidence type="ECO:0000256" key="3">
    <source>
        <dbReference type="ARBA" id="ARBA00022448"/>
    </source>
</evidence>
<dbReference type="AlphaFoldDB" id="A0A2R8AF35"/>
<comment type="similarity">
    <text evidence="12">Belongs to the cytochrome b561 family.</text>
</comment>
<evidence type="ECO:0000256" key="13">
    <source>
        <dbReference type="SAM" id="Phobius"/>
    </source>
</evidence>
<dbReference type="InterPro" id="IPR011577">
    <property type="entry name" value="Cyt_b561_bac/Ni-Hgenase"/>
</dbReference>
<evidence type="ECO:0000256" key="6">
    <source>
        <dbReference type="ARBA" id="ARBA00022692"/>
    </source>
</evidence>
<evidence type="ECO:0000256" key="12">
    <source>
        <dbReference type="ARBA" id="ARBA00037975"/>
    </source>
</evidence>
<feature type="transmembrane region" description="Helical" evidence="13">
    <location>
        <begin position="99"/>
        <end position="119"/>
    </location>
</feature>
<keyword evidence="6 13" id="KW-0812">Transmembrane</keyword>
<dbReference type="OrthoDB" id="8156287at2"/>
<comment type="cofactor">
    <cofactor evidence="1">
        <name>heme b</name>
        <dbReference type="ChEBI" id="CHEBI:60344"/>
    </cofactor>
</comment>
<keyword evidence="7" id="KW-0479">Metal-binding</keyword>
<evidence type="ECO:0000256" key="4">
    <source>
        <dbReference type="ARBA" id="ARBA00022475"/>
    </source>
</evidence>
<name>A0A2R8AF35_9RHOB</name>
<proteinExistence type="inferred from homology"/>
<accession>A0A2R8AF35</accession>
<dbReference type="GO" id="GO:0009055">
    <property type="term" value="F:electron transfer activity"/>
    <property type="evidence" value="ECO:0007669"/>
    <property type="project" value="InterPro"/>
</dbReference>
<dbReference type="Gene3D" id="1.20.950.20">
    <property type="entry name" value="Transmembrane di-heme cytochromes, Chain C"/>
    <property type="match status" value="1"/>
</dbReference>
<feature type="domain" description="Cytochrome b561 bacterial/Ni-hydrogenase" evidence="14">
    <location>
        <begin position="6"/>
        <end position="184"/>
    </location>
</feature>
<evidence type="ECO:0000256" key="5">
    <source>
        <dbReference type="ARBA" id="ARBA00022617"/>
    </source>
</evidence>
<dbReference type="Pfam" id="PF01292">
    <property type="entry name" value="Ni_hydr_CYTB"/>
    <property type="match status" value="1"/>
</dbReference>
<comment type="subcellular location">
    <subcellularLocation>
        <location evidence="2">Cell membrane</location>
        <topology evidence="2">Multi-pass membrane protein</topology>
    </subcellularLocation>
</comment>
<feature type="transmembrane region" description="Helical" evidence="13">
    <location>
        <begin position="59"/>
        <end position="78"/>
    </location>
</feature>
<evidence type="ECO:0000256" key="11">
    <source>
        <dbReference type="ARBA" id="ARBA00023136"/>
    </source>
</evidence>
<reference evidence="15 16" key="1">
    <citation type="submission" date="2018-03" db="EMBL/GenBank/DDBJ databases">
        <authorList>
            <person name="Keele B.F."/>
        </authorList>
    </citation>
    <scope>NUCLEOTIDE SEQUENCE [LARGE SCALE GENOMIC DNA]</scope>
    <source>
        <strain evidence="15 16">CeCT 8812</strain>
    </source>
</reference>
<keyword evidence="4" id="KW-1003">Cell membrane</keyword>
<keyword evidence="9 13" id="KW-1133">Transmembrane helix</keyword>
<dbReference type="PANTHER" id="PTHR30529:SF1">
    <property type="entry name" value="CYTOCHROME B561 HOMOLOG 2"/>
    <property type="match status" value="1"/>
</dbReference>
<evidence type="ECO:0000259" key="14">
    <source>
        <dbReference type="Pfam" id="PF01292"/>
    </source>
</evidence>
<keyword evidence="16" id="KW-1185">Reference proteome</keyword>
<organism evidence="15 16">
    <name type="scientific">Pontivivens insulae</name>
    <dbReference type="NCBI Taxonomy" id="1639689"/>
    <lineage>
        <taxon>Bacteria</taxon>
        <taxon>Pseudomonadati</taxon>
        <taxon>Pseudomonadota</taxon>
        <taxon>Alphaproteobacteria</taxon>
        <taxon>Rhodobacterales</taxon>
        <taxon>Paracoccaceae</taxon>
        <taxon>Pontivivens</taxon>
    </lineage>
</organism>
<dbReference type="EMBL" id="OMKW01000004">
    <property type="protein sequence ID" value="SPF30863.1"/>
    <property type="molecule type" value="Genomic_DNA"/>
</dbReference>
<dbReference type="GO" id="GO:0022904">
    <property type="term" value="P:respiratory electron transport chain"/>
    <property type="evidence" value="ECO:0007669"/>
    <property type="project" value="InterPro"/>
</dbReference>
<evidence type="ECO:0000313" key="16">
    <source>
        <dbReference type="Proteomes" id="UP000244932"/>
    </source>
</evidence>
<evidence type="ECO:0000256" key="1">
    <source>
        <dbReference type="ARBA" id="ARBA00001970"/>
    </source>
</evidence>
<evidence type="ECO:0000256" key="9">
    <source>
        <dbReference type="ARBA" id="ARBA00022989"/>
    </source>
</evidence>
<evidence type="ECO:0000256" key="7">
    <source>
        <dbReference type="ARBA" id="ARBA00022723"/>
    </source>
</evidence>
<dbReference type="InterPro" id="IPR052168">
    <property type="entry name" value="Cytochrome_b561_oxidase"/>
</dbReference>
<dbReference type="GO" id="GO:0046872">
    <property type="term" value="F:metal ion binding"/>
    <property type="evidence" value="ECO:0007669"/>
    <property type="project" value="UniProtKB-KW"/>
</dbReference>
<dbReference type="Proteomes" id="UP000244932">
    <property type="component" value="Unassembled WGS sequence"/>
</dbReference>
<evidence type="ECO:0000256" key="10">
    <source>
        <dbReference type="ARBA" id="ARBA00023004"/>
    </source>
</evidence>
<dbReference type="GO" id="GO:0020037">
    <property type="term" value="F:heme binding"/>
    <property type="evidence" value="ECO:0007669"/>
    <property type="project" value="TreeGrafter"/>
</dbReference>
<keyword evidence="3" id="KW-0813">Transport</keyword>
<sequence>MTTNTYSRTRRFLHWSIAILVIAMIPAGSIFTDFDNRAAIEATFGEGSFGFFYDMHKSVGFLVLFLMVARIAMIFIHPKPDYDPELTKPEKAGSGAVHGLLYLVLIAMPILGWAGVSAFDAPLPVFGLFDMPAILEKDRELSRTLLDWHEIVGKVIIGLVVVHIAAALFHQFVKKDGLIRRMLG</sequence>